<comment type="caution">
    <text evidence="2">The sequence shown here is derived from an EMBL/GenBank/DDBJ whole genome shotgun (WGS) entry which is preliminary data.</text>
</comment>
<proteinExistence type="predicted"/>
<organism evidence="2 3">
    <name type="scientific">Gelidibacter gilvus</name>
    <dbReference type="NCBI Taxonomy" id="59602"/>
    <lineage>
        <taxon>Bacteria</taxon>
        <taxon>Pseudomonadati</taxon>
        <taxon>Bacteroidota</taxon>
        <taxon>Flavobacteriia</taxon>
        <taxon>Flavobacteriales</taxon>
        <taxon>Flavobacteriaceae</taxon>
        <taxon>Gelidibacter</taxon>
    </lineage>
</organism>
<keyword evidence="1" id="KW-1133">Transmembrane helix</keyword>
<protein>
    <submittedName>
        <fullName evidence="2">Uncharacterized protein</fullName>
    </submittedName>
</protein>
<dbReference type="Proteomes" id="UP000289792">
    <property type="component" value="Unassembled WGS sequence"/>
</dbReference>
<name>A0A4Q0XFY4_9FLAO</name>
<sequence>MKKRFLLFTWLFFLGQFITFACDLCKENQPKGFENITHGTGPSGDLDYYIIWGAVIIVAFTLFYSIKYLINPKENNPDHIKNIVRNEGF</sequence>
<dbReference type="OrthoDB" id="678322at2"/>
<keyword evidence="3" id="KW-1185">Reference proteome</keyword>
<dbReference type="EMBL" id="SDDZ01000005">
    <property type="protein sequence ID" value="RXJ49972.1"/>
    <property type="molecule type" value="Genomic_DNA"/>
</dbReference>
<reference evidence="2 3" key="1">
    <citation type="submission" date="2019-01" db="EMBL/GenBank/DDBJ databases">
        <title>Genome sequence of the Antarctic species Gelidibacter gilvus ACAM 158(T).</title>
        <authorList>
            <person name="Bowman J.P."/>
        </authorList>
    </citation>
    <scope>NUCLEOTIDE SEQUENCE [LARGE SCALE GENOMIC DNA]</scope>
    <source>
        <strain evidence="2 3">IC158</strain>
    </source>
</reference>
<dbReference type="AlphaFoldDB" id="A0A4Q0XFY4"/>
<evidence type="ECO:0000313" key="3">
    <source>
        <dbReference type="Proteomes" id="UP000289792"/>
    </source>
</evidence>
<evidence type="ECO:0000256" key="1">
    <source>
        <dbReference type="SAM" id="Phobius"/>
    </source>
</evidence>
<dbReference type="RefSeq" id="WP_129017540.1">
    <property type="nucleotide sequence ID" value="NZ_SDDZ01000005.1"/>
</dbReference>
<keyword evidence="1" id="KW-0812">Transmembrane</keyword>
<feature type="transmembrane region" description="Helical" evidence="1">
    <location>
        <begin position="49"/>
        <end position="70"/>
    </location>
</feature>
<gene>
    <name evidence="2" type="ORF">ESZ48_11045</name>
</gene>
<keyword evidence="1" id="KW-0472">Membrane</keyword>
<accession>A0A4Q0XFY4</accession>
<dbReference type="PROSITE" id="PS51257">
    <property type="entry name" value="PROKAR_LIPOPROTEIN"/>
    <property type="match status" value="1"/>
</dbReference>
<evidence type="ECO:0000313" key="2">
    <source>
        <dbReference type="EMBL" id="RXJ49972.1"/>
    </source>
</evidence>